<accession>A0A9J6C3E4</accession>
<name>A0A9J6C3E4_POLVA</name>
<dbReference type="Proteomes" id="UP001107558">
    <property type="component" value="Chromosome 2"/>
</dbReference>
<sequence>MIRKCEARNKQDRNLKTDKLNVLKHKIHVVATKLLGKNSNSGNVKELKLHNNDLALIEDELKPEIDVLNSVVKLVNTTNQSRTDL</sequence>
<reference evidence="1" key="1">
    <citation type="submission" date="2021-03" db="EMBL/GenBank/DDBJ databases">
        <title>Chromosome level genome of the anhydrobiotic midge Polypedilum vanderplanki.</title>
        <authorList>
            <person name="Yoshida Y."/>
            <person name="Kikawada T."/>
            <person name="Gusev O."/>
        </authorList>
    </citation>
    <scope>NUCLEOTIDE SEQUENCE</scope>
    <source>
        <strain evidence="1">NIAS01</strain>
        <tissue evidence="1">Whole body or cell culture</tissue>
    </source>
</reference>
<comment type="caution">
    <text evidence="1">The sequence shown here is derived from an EMBL/GenBank/DDBJ whole genome shotgun (WGS) entry which is preliminary data.</text>
</comment>
<evidence type="ECO:0000313" key="1">
    <source>
        <dbReference type="EMBL" id="KAG5676689.1"/>
    </source>
</evidence>
<proteinExistence type="predicted"/>
<gene>
    <name evidence="1" type="ORF">PVAND_006505</name>
</gene>
<dbReference type="EMBL" id="JADBJN010000002">
    <property type="protein sequence ID" value="KAG5676689.1"/>
    <property type="molecule type" value="Genomic_DNA"/>
</dbReference>
<protein>
    <submittedName>
        <fullName evidence="1">Uncharacterized protein</fullName>
    </submittedName>
</protein>
<organism evidence="1 2">
    <name type="scientific">Polypedilum vanderplanki</name>
    <name type="common">Sleeping chironomid midge</name>
    <dbReference type="NCBI Taxonomy" id="319348"/>
    <lineage>
        <taxon>Eukaryota</taxon>
        <taxon>Metazoa</taxon>
        <taxon>Ecdysozoa</taxon>
        <taxon>Arthropoda</taxon>
        <taxon>Hexapoda</taxon>
        <taxon>Insecta</taxon>
        <taxon>Pterygota</taxon>
        <taxon>Neoptera</taxon>
        <taxon>Endopterygota</taxon>
        <taxon>Diptera</taxon>
        <taxon>Nematocera</taxon>
        <taxon>Chironomoidea</taxon>
        <taxon>Chironomidae</taxon>
        <taxon>Chironominae</taxon>
        <taxon>Polypedilum</taxon>
        <taxon>Polypedilum</taxon>
    </lineage>
</organism>
<evidence type="ECO:0000313" key="2">
    <source>
        <dbReference type="Proteomes" id="UP001107558"/>
    </source>
</evidence>
<keyword evidence="2" id="KW-1185">Reference proteome</keyword>
<dbReference type="AlphaFoldDB" id="A0A9J6C3E4"/>